<dbReference type="eggNOG" id="ENOG502ZAZM">
    <property type="taxonomic scope" value="Bacteria"/>
</dbReference>
<dbReference type="EMBL" id="ATGI01000001">
    <property type="protein sequence ID" value="EPF81792.1"/>
    <property type="molecule type" value="Genomic_DNA"/>
</dbReference>
<dbReference type="AlphaFoldDB" id="S3NQB8"/>
<comment type="caution">
    <text evidence="2">The sequence shown here is derived from an EMBL/GenBank/DDBJ whole genome shotgun (WGS) entry which is preliminary data.</text>
</comment>
<keyword evidence="3" id="KW-1185">Reference proteome</keyword>
<dbReference type="Proteomes" id="UP000014568">
    <property type="component" value="Unassembled WGS sequence"/>
</dbReference>
<dbReference type="OrthoDB" id="7202514at2"/>
<protein>
    <submittedName>
        <fullName evidence="2">Uncharacterized protein</fullName>
    </submittedName>
</protein>
<dbReference type="RefSeq" id="WP_016654577.1">
    <property type="nucleotide sequence ID" value="NZ_KE340348.1"/>
</dbReference>
<organism evidence="2 3">
    <name type="scientific">Acinetobacter rudis CIP 110305</name>
    <dbReference type="NCBI Taxonomy" id="421052"/>
    <lineage>
        <taxon>Bacteria</taxon>
        <taxon>Pseudomonadati</taxon>
        <taxon>Pseudomonadota</taxon>
        <taxon>Gammaproteobacteria</taxon>
        <taxon>Moraxellales</taxon>
        <taxon>Moraxellaceae</taxon>
        <taxon>Acinetobacter</taxon>
    </lineage>
</organism>
<feature type="chain" id="PRO_5004523722" evidence="1">
    <location>
        <begin position="23"/>
        <end position="253"/>
    </location>
</feature>
<gene>
    <name evidence="2" type="ORF">F945_00127</name>
</gene>
<sequence length="253" mass="28781">MQLKLKLILGALLLTIGSLAYANICEEHNFTDSILKQANLSLEQGYIGDCKVLPQQQDRALLIFQLGDPDAIKSGDAGQTYQLHLLTADTRQLKLLDHYIDPTSYTSDAVELNDIRIDTAVYQLQPQLRAIGLRLSFANSSSVNPYAYTMLNLYDLKQHKKVLSHLRVNLGQGENDGRCNADNHSRNSTVVILDTQHHGMFDLRINTKELDESYRWIKTDCEQVNSTENKRSHILKFNGKDYVIPRYLQEYAP</sequence>
<evidence type="ECO:0000256" key="1">
    <source>
        <dbReference type="SAM" id="SignalP"/>
    </source>
</evidence>
<dbReference type="PATRIC" id="fig|421052.3.peg.126"/>
<evidence type="ECO:0000313" key="2">
    <source>
        <dbReference type="EMBL" id="EPF81792.1"/>
    </source>
</evidence>
<accession>S3NQB8</accession>
<evidence type="ECO:0000313" key="3">
    <source>
        <dbReference type="Proteomes" id="UP000014568"/>
    </source>
</evidence>
<feature type="signal peptide" evidence="1">
    <location>
        <begin position="1"/>
        <end position="22"/>
    </location>
</feature>
<name>S3NQB8_9GAMM</name>
<dbReference type="STRING" id="632955.GCA_000829675_02746"/>
<keyword evidence="1" id="KW-0732">Signal</keyword>
<dbReference type="HOGENOM" id="CLU_086976_1_0_6"/>
<proteinExistence type="predicted"/>
<reference evidence="2 3" key="1">
    <citation type="submission" date="2013-06" db="EMBL/GenBank/DDBJ databases">
        <title>The Genome Sequence of Acinetobacter rudis CIP 110305.</title>
        <authorList>
            <consortium name="The Broad Institute Genome Sequencing Platform"/>
            <consortium name="The Broad Institute Genome Sequencing Center for Infectious Disease"/>
            <person name="Cerqueira G."/>
            <person name="Feldgarden M."/>
            <person name="Courvalin P."/>
            <person name="Perichon B."/>
            <person name="Grillot-Courvalin C."/>
            <person name="Clermont D."/>
            <person name="Rocha E."/>
            <person name="Yoon E.-J."/>
            <person name="Nemec A."/>
            <person name="Young S.K."/>
            <person name="Zeng Q."/>
            <person name="Gargeya S."/>
            <person name="Fitzgerald M."/>
            <person name="Abouelleil A."/>
            <person name="Alvarado L."/>
            <person name="Berlin A.M."/>
            <person name="Chapman S.B."/>
            <person name="Dewar J."/>
            <person name="Goldberg J."/>
            <person name="Griggs A."/>
            <person name="Gujja S."/>
            <person name="Hansen M."/>
            <person name="Howarth C."/>
            <person name="Imamovic A."/>
            <person name="Larimer J."/>
            <person name="McCowan C."/>
            <person name="Murphy C."/>
            <person name="Pearson M."/>
            <person name="Priest M."/>
            <person name="Roberts A."/>
            <person name="Saif S."/>
            <person name="Shea T."/>
            <person name="Sykes S."/>
            <person name="Wortman J."/>
            <person name="Nusbaum C."/>
            <person name="Birren B."/>
        </authorList>
    </citation>
    <scope>NUCLEOTIDE SEQUENCE [LARGE SCALE GENOMIC DNA]</scope>
    <source>
        <strain evidence="2 3">CIP 110305</strain>
    </source>
</reference>